<dbReference type="Gene3D" id="1.20.1250.20">
    <property type="entry name" value="MFS general substrate transporter like domains"/>
    <property type="match status" value="1"/>
</dbReference>
<dbReference type="InterPro" id="IPR036259">
    <property type="entry name" value="MFS_trans_sf"/>
</dbReference>
<evidence type="ECO:0000256" key="6">
    <source>
        <dbReference type="SAM" id="Phobius"/>
    </source>
</evidence>
<feature type="transmembrane region" description="Helical" evidence="6">
    <location>
        <begin position="57"/>
        <end position="80"/>
    </location>
</feature>
<dbReference type="Proteomes" id="UP000737171">
    <property type="component" value="Unassembled WGS sequence"/>
</dbReference>
<keyword evidence="5 6" id="KW-0472">Membrane</keyword>
<dbReference type="Pfam" id="PF07690">
    <property type="entry name" value="MFS_1"/>
    <property type="match status" value="1"/>
</dbReference>
<accession>A0ABX2EMQ1</accession>
<feature type="transmembrane region" description="Helical" evidence="6">
    <location>
        <begin position="196"/>
        <end position="214"/>
    </location>
</feature>
<dbReference type="InterPro" id="IPR011701">
    <property type="entry name" value="MFS"/>
</dbReference>
<evidence type="ECO:0000313" key="7">
    <source>
        <dbReference type="EMBL" id="NRF69905.1"/>
    </source>
</evidence>
<dbReference type="RefSeq" id="WP_173127750.1">
    <property type="nucleotide sequence ID" value="NZ_JABRWJ010000007.1"/>
</dbReference>
<evidence type="ECO:0000313" key="8">
    <source>
        <dbReference type="Proteomes" id="UP000737171"/>
    </source>
</evidence>
<feature type="transmembrane region" description="Helical" evidence="6">
    <location>
        <begin position="375"/>
        <end position="397"/>
    </location>
</feature>
<feature type="transmembrane region" description="Helical" evidence="6">
    <location>
        <begin position="314"/>
        <end position="335"/>
    </location>
</feature>
<feature type="transmembrane region" description="Helical" evidence="6">
    <location>
        <begin position="92"/>
        <end position="111"/>
    </location>
</feature>
<feature type="transmembrane region" description="Helical" evidence="6">
    <location>
        <begin position="162"/>
        <end position="184"/>
    </location>
</feature>
<evidence type="ECO:0000256" key="1">
    <source>
        <dbReference type="ARBA" id="ARBA00004651"/>
    </source>
</evidence>
<dbReference type="CDD" id="cd06173">
    <property type="entry name" value="MFS_MefA_like"/>
    <property type="match status" value="1"/>
</dbReference>
<keyword evidence="2" id="KW-1003">Cell membrane</keyword>
<protein>
    <submittedName>
        <fullName evidence="7">MFS transporter</fullName>
    </submittedName>
</protein>
<dbReference type="PANTHER" id="PTHR23513:SF6">
    <property type="entry name" value="MAJOR FACILITATOR SUPERFAMILY ASSOCIATED DOMAIN-CONTAINING PROTEIN"/>
    <property type="match status" value="1"/>
</dbReference>
<name>A0ABX2EMQ1_9BURK</name>
<keyword evidence="8" id="KW-1185">Reference proteome</keyword>
<feature type="transmembrane region" description="Helical" evidence="6">
    <location>
        <begin position="403"/>
        <end position="423"/>
    </location>
</feature>
<evidence type="ECO:0000256" key="2">
    <source>
        <dbReference type="ARBA" id="ARBA00022475"/>
    </source>
</evidence>
<dbReference type="SUPFAM" id="SSF103473">
    <property type="entry name" value="MFS general substrate transporter"/>
    <property type="match status" value="1"/>
</dbReference>
<feature type="transmembrane region" description="Helical" evidence="6">
    <location>
        <begin position="280"/>
        <end position="302"/>
    </location>
</feature>
<feature type="transmembrane region" description="Helical" evidence="6">
    <location>
        <begin position="341"/>
        <end position="363"/>
    </location>
</feature>
<comment type="subcellular location">
    <subcellularLocation>
        <location evidence="1">Cell membrane</location>
        <topology evidence="1">Multi-pass membrane protein</topology>
    </subcellularLocation>
</comment>
<sequence>MNASSSASAGAPAPRAALFRDRNFAWMVSGGFLSMLGDQFTLVALPWLVLKISGDPLVLGTVIAMMGIPRAAFLLIGGAVVDRYSPKRVMMITKVVNTVLLGALALLVWTGGLSLPLLYALSLGIGLATAFSIPSGTAMLPQVVAPAQLAAANGLLLGLRQLTMFLGPLLAALLILLSADAAPVAGGDRIADARGLALAFGFDAFSFALSAWTLSKVQMRPVGPAAPPQAVLAAVAEGLRSFWRDVELRTCLLYWSAVALLIHGPIQIALPVLADTVPGLGASAFGTLLASHGAGTLIGMAIAGAKPHWRLGNFGLTLLAVDALVGLLFMPMGGINATWQGALLLGSIGVLGGFMQVAVFTWIQRRVAPAMLGRAMSLFMFIFLGIAPLSSAVTGWLMRGVALPYVFLFSGASLLIIVVLALLGSRMRQVRDFVPAT</sequence>
<feature type="transmembrane region" description="Helical" evidence="6">
    <location>
        <begin position="24"/>
        <end position="45"/>
    </location>
</feature>
<evidence type="ECO:0000256" key="3">
    <source>
        <dbReference type="ARBA" id="ARBA00022692"/>
    </source>
</evidence>
<reference evidence="7 8" key="1">
    <citation type="submission" date="2020-05" db="EMBL/GenBank/DDBJ databases">
        <title>Aquincola sp. isolate from soil.</title>
        <authorList>
            <person name="Han J."/>
            <person name="Kim D.-U."/>
        </authorList>
    </citation>
    <scope>NUCLEOTIDE SEQUENCE [LARGE SCALE GENOMIC DNA]</scope>
    <source>
        <strain evidence="7 8">S2</strain>
    </source>
</reference>
<evidence type="ECO:0000256" key="4">
    <source>
        <dbReference type="ARBA" id="ARBA00022989"/>
    </source>
</evidence>
<dbReference type="PANTHER" id="PTHR23513">
    <property type="entry name" value="INTEGRAL MEMBRANE EFFLUX PROTEIN-RELATED"/>
    <property type="match status" value="1"/>
</dbReference>
<organism evidence="7 8">
    <name type="scientific">Pseudaquabacterium terrae</name>
    <dbReference type="NCBI Taxonomy" id="2732868"/>
    <lineage>
        <taxon>Bacteria</taxon>
        <taxon>Pseudomonadati</taxon>
        <taxon>Pseudomonadota</taxon>
        <taxon>Betaproteobacteria</taxon>
        <taxon>Burkholderiales</taxon>
        <taxon>Sphaerotilaceae</taxon>
        <taxon>Pseudaquabacterium</taxon>
    </lineage>
</organism>
<comment type="caution">
    <text evidence="7">The sequence shown here is derived from an EMBL/GenBank/DDBJ whole genome shotgun (WGS) entry which is preliminary data.</text>
</comment>
<proteinExistence type="predicted"/>
<feature type="transmembrane region" description="Helical" evidence="6">
    <location>
        <begin position="252"/>
        <end position="274"/>
    </location>
</feature>
<gene>
    <name evidence="7" type="ORF">HLB44_23140</name>
</gene>
<keyword evidence="3 6" id="KW-0812">Transmembrane</keyword>
<evidence type="ECO:0000256" key="5">
    <source>
        <dbReference type="ARBA" id="ARBA00023136"/>
    </source>
</evidence>
<keyword evidence="4 6" id="KW-1133">Transmembrane helix</keyword>
<dbReference type="EMBL" id="JABRWJ010000007">
    <property type="protein sequence ID" value="NRF69905.1"/>
    <property type="molecule type" value="Genomic_DNA"/>
</dbReference>